<reference evidence="11 12" key="1">
    <citation type="submission" date="2014-01" db="EMBL/GenBank/DDBJ databases">
        <title>Roseivivax isoporae LMG 25204 Genome Sequencing.</title>
        <authorList>
            <person name="Lai Q."/>
            <person name="Li G."/>
            <person name="Shao Z."/>
        </authorList>
    </citation>
    <scope>NUCLEOTIDE SEQUENCE [LARGE SCALE GENOMIC DNA]</scope>
    <source>
        <strain evidence="11 12">LMG 25204</strain>
    </source>
</reference>
<dbReference type="PATRIC" id="fig|1449351.3.peg.2826"/>
<protein>
    <recommendedName>
        <fullName evidence="9">Cell division protein FtsQ</fullName>
    </recommendedName>
</protein>
<evidence type="ECO:0000256" key="3">
    <source>
        <dbReference type="ARBA" id="ARBA00022519"/>
    </source>
</evidence>
<evidence type="ECO:0000313" key="12">
    <source>
        <dbReference type="Proteomes" id="UP000023430"/>
    </source>
</evidence>
<keyword evidence="5 9" id="KW-0812">Transmembrane</keyword>
<dbReference type="RefSeq" id="WP_043772259.1">
    <property type="nucleotide sequence ID" value="NZ_JAME01000021.1"/>
</dbReference>
<name>X7F5Y7_9RHOB</name>
<evidence type="ECO:0000256" key="2">
    <source>
        <dbReference type="ARBA" id="ARBA00022475"/>
    </source>
</evidence>
<evidence type="ECO:0000256" key="8">
    <source>
        <dbReference type="ARBA" id="ARBA00023306"/>
    </source>
</evidence>
<evidence type="ECO:0000256" key="9">
    <source>
        <dbReference type="HAMAP-Rule" id="MF_00911"/>
    </source>
</evidence>
<feature type="domain" description="POTRA" evidence="10">
    <location>
        <begin position="73"/>
        <end position="141"/>
    </location>
</feature>
<dbReference type="GO" id="GO:0032153">
    <property type="term" value="C:cell division site"/>
    <property type="evidence" value="ECO:0007669"/>
    <property type="project" value="UniProtKB-UniRule"/>
</dbReference>
<dbReference type="OrthoDB" id="9783091at2"/>
<keyword evidence="12" id="KW-1185">Reference proteome</keyword>
<comment type="function">
    <text evidence="9">Essential cell division protein.</text>
</comment>
<comment type="subcellular location">
    <subcellularLocation>
        <location evidence="9">Cell inner membrane</location>
        <topology evidence="9">Single-pass type II membrane protein</topology>
    </subcellularLocation>
    <subcellularLocation>
        <location evidence="1">Membrane</location>
    </subcellularLocation>
    <text evidence="9">Localizes to the division septum.</text>
</comment>
<evidence type="ECO:0000256" key="5">
    <source>
        <dbReference type="ARBA" id="ARBA00022692"/>
    </source>
</evidence>
<evidence type="ECO:0000313" key="11">
    <source>
        <dbReference type="EMBL" id="ETX28215.1"/>
    </source>
</evidence>
<evidence type="ECO:0000256" key="6">
    <source>
        <dbReference type="ARBA" id="ARBA00022989"/>
    </source>
</evidence>
<dbReference type="eggNOG" id="COG1589">
    <property type="taxonomic scope" value="Bacteria"/>
</dbReference>
<dbReference type="InterPro" id="IPR045335">
    <property type="entry name" value="FtsQ_C_sf"/>
</dbReference>
<keyword evidence="3 9" id="KW-0997">Cell inner membrane</keyword>
<dbReference type="HAMAP" id="MF_00911">
    <property type="entry name" value="FtsQ_subfam"/>
    <property type="match status" value="1"/>
</dbReference>
<organism evidence="11 12">
    <name type="scientific">Roseivivax isoporae LMG 25204</name>
    <dbReference type="NCBI Taxonomy" id="1449351"/>
    <lineage>
        <taxon>Bacteria</taxon>
        <taxon>Pseudomonadati</taxon>
        <taxon>Pseudomonadota</taxon>
        <taxon>Alphaproteobacteria</taxon>
        <taxon>Rhodobacterales</taxon>
        <taxon>Roseobacteraceae</taxon>
        <taxon>Roseivivax</taxon>
    </lineage>
</organism>
<dbReference type="STRING" id="1449351.RISW2_08875"/>
<keyword evidence="7 9" id="KW-0472">Membrane</keyword>
<dbReference type="Proteomes" id="UP000023430">
    <property type="component" value="Unassembled WGS sequence"/>
</dbReference>
<proteinExistence type="inferred from homology"/>
<dbReference type="InterPro" id="IPR005548">
    <property type="entry name" value="Cell_div_FtsQ/DivIB_C"/>
</dbReference>
<keyword evidence="4 9" id="KW-0132">Cell division</keyword>
<dbReference type="GO" id="GO:0043093">
    <property type="term" value="P:FtsZ-dependent cytokinesis"/>
    <property type="evidence" value="ECO:0007669"/>
    <property type="project" value="UniProtKB-UniRule"/>
</dbReference>
<dbReference type="AlphaFoldDB" id="X7F5Y7"/>
<keyword evidence="6 9" id="KW-1133">Transmembrane helix</keyword>
<dbReference type="Gene3D" id="3.40.50.11690">
    <property type="entry name" value="Cell division protein FtsQ/DivIB"/>
    <property type="match status" value="1"/>
</dbReference>
<dbReference type="GO" id="GO:0090529">
    <property type="term" value="P:cell septum assembly"/>
    <property type="evidence" value="ECO:0007669"/>
    <property type="project" value="InterPro"/>
</dbReference>
<accession>X7F5Y7</accession>
<gene>
    <name evidence="9" type="primary">ftsQ</name>
    <name evidence="11" type="ORF">RISW2_08875</name>
</gene>
<keyword evidence="8 9" id="KW-0131">Cell cycle</keyword>
<dbReference type="Pfam" id="PF03799">
    <property type="entry name" value="FtsQ_DivIB_C"/>
    <property type="match status" value="1"/>
</dbReference>
<dbReference type="GO" id="GO:0005886">
    <property type="term" value="C:plasma membrane"/>
    <property type="evidence" value="ECO:0007669"/>
    <property type="project" value="UniProtKB-SubCell"/>
</dbReference>
<evidence type="ECO:0000256" key="7">
    <source>
        <dbReference type="ARBA" id="ARBA00023136"/>
    </source>
</evidence>
<dbReference type="PANTHER" id="PTHR35851">
    <property type="entry name" value="CELL DIVISION PROTEIN FTSQ"/>
    <property type="match status" value="1"/>
</dbReference>
<dbReference type="EMBL" id="JAME01000021">
    <property type="protein sequence ID" value="ETX28215.1"/>
    <property type="molecule type" value="Genomic_DNA"/>
</dbReference>
<dbReference type="InterPro" id="IPR034746">
    <property type="entry name" value="POTRA"/>
</dbReference>
<evidence type="ECO:0000256" key="1">
    <source>
        <dbReference type="ARBA" id="ARBA00004370"/>
    </source>
</evidence>
<comment type="caution">
    <text evidence="11">The sequence shown here is derived from an EMBL/GenBank/DDBJ whole genome shotgun (WGS) entry which is preliminary data.</text>
</comment>
<dbReference type="PANTHER" id="PTHR35851:SF1">
    <property type="entry name" value="CELL DIVISION PROTEIN FTSQ"/>
    <property type="match status" value="1"/>
</dbReference>
<dbReference type="PROSITE" id="PS51779">
    <property type="entry name" value="POTRA"/>
    <property type="match status" value="1"/>
</dbReference>
<evidence type="ECO:0000256" key="4">
    <source>
        <dbReference type="ARBA" id="ARBA00022618"/>
    </source>
</evidence>
<evidence type="ECO:0000259" key="10">
    <source>
        <dbReference type="PROSITE" id="PS51779"/>
    </source>
</evidence>
<keyword evidence="2 9" id="KW-1003">Cell membrane</keyword>
<sequence length="287" mass="31846">MQPVRTDPAPSRLKYRMQRMMLTPLYRLLLRIGLPFALTFGAATLWASYEENRAWVAQTYADLEAMVHERPEFMVKLMAIDGASDGVAEDIREVLPVDFPISSFDLDLDLMRETVAGLDAVKSARLRVRQGGVLQVDVVERVPAVLWRRPGTLDILDDEGVVVGPAPDRAAWPDLPVVAGEGADRAVGEALALLAAAEPLAARLRGLVRMGERRWDVVLDRGQRIMLPETGAVQALERAIAMDDAVDMLGRDLVAVDLRLPERPTLRMTDYALEELWRIKAITSGDQ</sequence>
<comment type="similarity">
    <text evidence="9">Belongs to the FtsQ/DivIB family. FtsQ subfamily.</text>
</comment>
<dbReference type="InterPro" id="IPR026579">
    <property type="entry name" value="FtsQ"/>
</dbReference>